<comment type="caution">
    <text evidence="1">The sequence shown here is derived from an EMBL/GenBank/DDBJ whole genome shotgun (WGS) entry which is preliminary data.</text>
</comment>
<name>A0A540M0Z1_MALBA</name>
<accession>A0A540M0Z1</accession>
<dbReference type="Proteomes" id="UP000315295">
    <property type="component" value="Unassembled WGS sequence"/>
</dbReference>
<dbReference type="STRING" id="106549.A0A540M0Z1"/>
<proteinExistence type="predicted"/>
<keyword evidence="2" id="KW-1185">Reference proteome</keyword>
<organism evidence="1 2">
    <name type="scientific">Malus baccata</name>
    <name type="common">Siberian crab apple</name>
    <name type="synonym">Pyrus baccata</name>
    <dbReference type="NCBI Taxonomy" id="106549"/>
    <lineage>
        <taxon>Eukaryota</taxon>
        <taxon>Viridiplantae</taxon>
        <taxon>Streptophyta</taxon>
        <taxon>Embryophyta</taxon>
        <taxon>Tracheophyta</taxon>
        <taxon>Spermatophyta</taxon>
        <taxon>Magnoliopsida</taxon>
        <taxon>eudicotyledons</taxon>
        <taxon>Gunneridae</taxon>
        <taxon>Pentapetalae</taxon>
        <taxon>rosids</taxon>
        <taxon>fabids</taxon>
        <taxon>Rosales</taxon>
        <taxon>Rosaceae</taxon>
        <taxon>Amygdaloideae</taxon>
        <taxon>Maleae</taxon>
        <taxon>Malus</taxon>
    </lineage>
</organism>
<dbReference type="EMBL" id="VIEB01000394">
    <property type="protein sequence ID" value="TQD92346.1"/>
    <property type="molecule type" value="Genomic_DNA"/>
</dbReference>
<dbReference type="Pfam" id="PF12609">
    <property type="entry name" value="DUF3774"/>
    <property type="match status" value="1"/>
</dbReference>
<reference evidence="1 2" key="1">
    <citation type="journal article" date="2019" name="G3 (Bethesda)">
        <title>Sequencing of a Wild Apple (Malus baccata) Genome Unravels the Differences Between Cultivated and Wild Apple Species Regarding Disease Resistance and Cold Tolerance.</title>
        <authorList>
            <person name="Chen X."/>
        </authorList>
    </citation>
    <scope>NUCLEOTIDE SEQUENCE [LARGE SCALE GENOMIC DNA]</scope>
    <source>
        <strain evidence="2">cv. Shandingzi</strain>
        <tissue evidence="1">Leaves</tissue>
    </source>
</reference>
<evidence type="ECO:0008006" key="3">
    <source>
        <dbReference type="Google" id="ProtNLM"/>
    </source>
</evidence>
<evidence type="ECO:0000313" key="2">
    <source>
        <dbReference type="Proteomes" id="UP000315295"/>
    </source>
</evidence>
<evidence type="ECO:0000313" key="1">
    <source>
        <dbReference type="EMBL" id="TQD92346.1"/>
    </source>
</evidence>
<dbReference type="AlphaFoldDB" id="A0A540M0Z1"/>
<gene>
    <name evidence="1" type="ORF">C1H46_022057</name>
</gene>
<dbReference type="PANTHER" id="PTHR33090">
    <property type="entry name" value="DUF3774 DOMAIN PROTEIN-RELATED"/>
    <property type="match status" value="1"/>
</dbReference>
<dbReference type="InterPro" id="IPR022251">
    <property type="entry name" value="DUF3774_wound-induced"/>
</dbReference>
<protein>
    <recommendedName>
        <fullName evidence="3">Wound-responsive family protein</fullName>
    </recommendedName>
</protein>
<sequence>MCGTRGAWIVAASVGAVEALKDQGFGRWSYTMRSVHQHAKSNVRSFLQAKELSPSSSALVLNKLKSKKKNQAAEDSLRKVMYLSCWGP</sequence>